<evidence type="ECO:0000313" key="3">
    <source>
        <dbReference type="EMBL" id="GAA1965065.1"/>
    </source>
</evidence>
<keyword evidence="2" id="KW-1133">Transmembrane helix</keyword>
<protein>
    <submittedName>
        <fullName evidence="3">Uncharacterized protein</fullName>
    </submittedName>
</protein>
<feature type="transmembrane region" description="Helical" evidence="2">
    <location>
        <begin position="12"/>
        <end position="37"/>
    </location>
</feature>
<feature type="compositionally biased region" description="Basic residues" evidence="1">
    <location>
        <begin position="74"/>
        <end position="97"/>
    </location>
</feature>
<evidence type="ECO:0000256" key="1">
    <source>
        <dbReference type="SAM" id="MobiDB-lite"/>
    </source>
</evidence>
<evidence type="ECO:0000256" key="2">
    <source>
        <dbReference type="SAM" id="Phobius"/>
    </source>
</evidence>
<feature type="region of interest" description="Disordered" evidence="1">
    <location>
        <begin position="64"/>
        <end position="97"/>
    </location>
</feature>
<comment type="caution">
    <text evidence="3">The sequence shown here is derived from an EMBL/GenBank/DDBJ whole genome shotgun (WGS) entry which is preliminary data.</text>
</comment>
<keyword evidence="2" id="KW-0812">Transmembrane</keyword>
<dbReference type="EMBL" id="BAAAPB010000002">
    <property type="protein sequence ID" value="GAA1965065.1"/>
    <property type="molecule type" value="Genomic_DNA"/>
</dbReference>
<name>A0ABP5CJP8_9ACTN</name>
<evidence type="ECO:0000313" key="4">
    <source>
        <dbReference type="Proteomes" id="UP001500571"/>
    </source>
</evidence>
<dbReference type="RefSeq" id="WP_344045419.1">
    <property type="nucleotide sequence ID" value="NZ_BAAAPB010000002.1"/>
</dbReference>
<accession>A0ABP5CJP8</accession>
<keyword evidence="4" id="KW-1185">Reference proteome</keyword>
<organism evidence="3 4">
    <name type="scientific">Nocardioides panacihumi</name>
    <dbReference type="NCBI Taxonomy" id="400774"/>
    <lineage>
        <taxon>Bacteria</taxon>
        <taxon>Bacillati</taxon>
        <taxon>Actinomycetota</taxon>
        <taxon>Actinomycetes</taxon>
        <taxon>Propionibacteriales</taxon>
        <taxon>Nocardioidaceae</taxon>
        <taxon>Nocardioides</taxon>
    </lineage>
</organism>
<proteinExistence type="predicted"/>
<sequence length="97" mass="10216">MGASLLSLLGGLLGLVGAVLCVTIILAPLGIPILFLARRLFRTAGQLVVPRGVRHPIDTLTEAASDKSSDLGKTAKKSSRRATKKAKKKAKKVKKSL</sequence>
<dbReference type="Proteomes" id="UP001500571">
    <property type="component" value="Unassembled WGS sequence"/>
</dbReference>
<gene>
    <name evidence="3" type="ORF">GCM10009798_26650</name>
</gene>
<reference evidence="4" key="1">
    <citation type="journal article" date="2019" name="Int. J. Syst. Evol. Microbiol.">
        <title>The Global Catalogue of Microorganisms (GCM) 10K type strain sequencing project: providing services to taxonomists for standard genome sequencing and annotation.</title>
        <authorList>
            <consortium name="The Broad Institute Genomics Platform"/>
            <consortium name="The Broad Institute Genome Sequencing Center for Infectious Disease"/>
            <person name="Wu L."/>
            <person name="Ma J."/>
        </authorList>
    </citation>
    <scope>NUCLEOTIDE SEQUENCE [LARGE SCALE GENOMIC DNA]</scope>
    <source>
        <strain evidence="4">JCM 15309</strain>
    </source>
</reference>
<keyword evidence="2" id="KW-0472">Membrane</keyword>